<evidence type="ECO:0000256" key="9">
    <source>
        <dbReference type="ARBA" id="ARBA00023136"/>
    </source>
</evidence>
<dbReference type="KEGG" id="dpp:DICPUDRAFT_158807"/>
<proteinExistence type="inferred from homology"/>
<evidence type="ECO:0000256" key="7">
    <source>
        <dbReference type="ARBA" id="ARBA00022989"/>
    </source>
</evidence>
<feature type="repeat" description="Solcar" evidence="10">
    <location>
        <begin position="275"/>
        <end position="370"/>
    </location>
</feature>
<dbReference type="Pfam" id="PF00153">
    <property type="entry name" value="Mito_carr"/>
    <property type="match status" value="3"/>
</dbReference>
<feature type="repeat" description="Solcar" evidence="10">
    <location>
        <begin position="171"/>
        <end position="260"/>
    </location>
</feature>
<evidence type="ECO:0000256" key="2">
    <source>
        <dbReference type="ARBA" id="ARBA00006375"/>
    </source>
</evidence>
<dbReference type="GO" id="GO:0170036">
    <property type="term" value="P:import into the mitochondrion"/>
    <property type="evidence" value="ECO:0000318"/>
    <property type="project" value="GO_Central"/>
</dbReference>
<dbReference type="PANTHER" id="PTHR45760:SF2">
    <property type="entry name" value="FI19922P1-RELATED"/>
    <property type="match status" value="1"/>
</dbReference>
<dbReference type="PANTHER" id="PTHR45760">
    <property type="entry name" value="FI19922P1-RELATED"/>
    <property type="match status" value="1"/>
</dbReference>
<dbReference type="GO" id="GO:0005739">
    <property type="term" value="C:mitochondrion"/>
    <property type="evidence" value="ECO:0000318"/>
    <property type="project" value="GO_Central"/>
</dbReference>
<accession>F1A2J4</accession>
<dbReference type="RefSeq" id="XP_003293889.1">
    <property type="nucleotide sequence ID" value="XM_003293841.1"/>
</dbReference>
<dbReference type="InterPro" id="IPR023395">
    <property type="entry name" value="MCP_dom_sf"/>
</dbReference>
<protein>
    <recommendedName>
        <fullName evidence="14">Mitochondrial substrate carrier family protein</fullName>
    </recommendedName>
</protein>
<evidence type="ECO:0000256" key="4">
    <source>
        <dbReference type="ARBA" id="ARBA00022692"/>
    </source>
</evidence>
<keyword evidence="3 11" id="KW-0813">Transport</keyword>
<dbReference type="VEuPathDB" id="AmoebaDB:DICPUDRAFT_158807"/>
<keyword evidence="5" id="KW-0677">Repeat</keyword>
<name>F1A2J4_DICPU</name>
<keyword evidence="6" id="KW-0999">Mitochondrion inner membrane</keyword>
<evidence type="ECO:0000256" key="10">
    <source>
        <dbReference type="PROSITE-ProRule" id="PRU00282"/>
    </source>
</evidence>
<evidence type="ECO:0008006" key="14">
    <source>
        <dbReference type="Google" id="ProtNLM"/>
    </source>
</evidence>
<dbReference type="InterPro" id="IPR045315">
    <property type="entry name" value="Mtm1-like"/>
</dbReference>
<feature type="repeat" description="Solcar" evidence="10">
    <location>
        <begin position="17"/>
        <end position="129"/>
    </location>
</feature>
<dbReference type="SUPFAM" id="SSF103506">
    <property type="entry name" value="Mitochondrial carrier"/>
    <property type="match status" value="1"/>
</dbReference>
<evidence type="ECO:0000256" key="5">
    <source>
        <dbReference type="ARBA" id="ARBA00022737"/>
    </source>
</evidence>
<keyword evidence="8" id="KW-0496">Mitochondrion</keyword>
<dbReference type="OrthoDB" id="1747031at2759"/>
<reference evidence="13" key="1">
    <citation type="journal article" date="2011" name="Genome Biol.">
        <title>Comparative genomics of the social amoebae Dictyostelium discoideum and Dictyostelium purpureum.</title>
        <authorList>
            <consortium name="US DOE Joint Genome Institute (JGI-PGF)"/>
            <person name="Sucgang R."/>
            <person name="Kuo A."/>
            <person name="Tian X."/>
            <person name="Salerno W."/>
            <person name="Parikh A."/>
            <person name="Feasley C.L."/>
            <person name="Dalin E."/>
            <person name="Tu H."/>
            <person name="Huang E."/>
            <person name="Barry K."/>
            <person name="Lindquist E."/>
            <person name="Shapiro H."/>
            <person name="Bruce D."/>
            <person name="Schmutz J."/>
            <person name="Salamov A."/>
            <person name="Fey P."/>
            <person name="Gaudet P."/>
            <person name="Anjard C."/>
            <person name="Babu M.M."/>
            <person name="Basu S."/>
            <person name="Bushmanova Y."/>
            <person name="van der Wel H."/>
            <person name="Katoh-Kurasawa M."/>
            <person name="Dinh C."/>
            <person name="Coutinho P.M."/>
            <person name="Saito T."/>
            <person name="Elias M."/>
            <person name="Schaap P."/>
            <person name="Kay R.R."/>
            <person name="Henrissat B."/>
            <person name="Eichinger L."/>
            <person name="Rivero F."/>
            <person name="Putnam N.H."/>
            <person name="West C.M."/>
            <person name="Loomis W.F."/>
            <person name="Chisholm R.L."/>
            <person name="Shaulsky G."/>
            <person name="Strassmann J.E."/>
            <person name="Queller D.C."/>
            <person name="Kuspa A."/>
            <person name="Grigoriev I.V."/>
        </authorList>
    </citation>
    <scope>NUCLEOTIDE SEQUENCE [LARGE SCALE GENOMIC DNA]</scope>
    <source>
        <strain evidence="13">QSDP1</strain>
    </source>
</reference>
<evidence type="ECO:0000256" key="6">
    <source>
        <dbReference type="ARBA" id="ARBA00022792"/>
    </source>
</evidence>
<keyword evidence="9 10" id="KW-0472">Membrane</keyword>
<keyword evidence="7" id="KW-1133">Transmembrane helix</keyword>
<gene>
    <name evidence="12" type="ORF">DICPUDRAFT_158807</name>
</gene>
<dbReference type="eggNOG" id="KOG0761">
    <property type="taxonomic scope" value="Eukaryota"/>
</dbReference>
<evidence type="ECO:0000256" key="3">
    <source>
        <dbReference type="ARBA" id="ARBA00022448"/>
    </source>
</evidence>
<dbReference type="InParanoid" id="F1A2J4"/>
<evidence type="ECO:0000256" key="11">
    <source>
        <dbReference type="RuleBase" id="RU000488"/>
    </source>
</evidence>
<dbReference type="GO" id="GO:0005743">
    <property type="term" value="C:mitochondrial inner membrane"/>
    <property type="evidence" value="ECO:0007669"/>
    <property type="project" value="UniProtKB-SubCell"/>
</dbReference>
<dbReference type="STRING" id="5786.F1A2J4"/>
<dbReference type="OMA" id="DQTSVGA"/>
<dbReference type="PROSITE" id="PS50920">
    <property type="entry name" value="SOLCAR"/>
    <property type="match status" value="3"/>
</dbReference>
<dbReference type="GeneID" id="10505202"/>
<keyword evidence="4 10" id="KW-0812">Transmembrane</keyword>
<dbReference type="InterPro" id="IPR018108">
    <property type="entry name" value="MCP_transmembrane"/>
</dbReference>
<keyword evidence="13" id="KW-1185">Reference proteome</keyword>
<evidence type="ECO:0000313" key="13">
    <source>
        <dbReference type="Proteomes" id="UP000001064"/>
    </source>
</evidence>
<dbReference type="AlphaFoldDB" id="F1A2J4"/>
<evidence type="ECO:0000313" key="12">
    <source>
        <dbReference type="EMBL" id="EGC29587.1"/>
    </source>
</evidence>
<dbReference type="Proteomes" id="UP000001064">
    <property type="component" value="Unassembled WGS sequence"/>
</dbReference>
<dbReference type="EMBL" id="GL871414">
    <property type="protein sequence ID" value="EGC29587.1"/>
    <property type="molecule type" value="Genomic_DNA"/>
</dbReference>
<dbReference type="Gene3D" id="1.50.40.10">
    <property type="entry name" value="Mitochondrial carrier domain"/>
    <property type="match status" value="2"/>
</dbReference>
<comment type="subcellular location">
    <subcellularLocation>
        <location evidence="1">Mitochondrion inner membrane</location>
        <topology evidence="1">Multi-pass membrane protein</topology>
    </subcellularLocation>
</comment>
<comment type="similarity">
    <text evidence="2 11">Belongs to the mitochondrial carrier (TC 2.A.29) family.</text>
</comment>
<sequence length="373" mass="40819">MNNSNTNNIPIKNSNANNNFKNLVASSAGSFLTSLIVTPLDVVKTRLQTQVTKPPPKSVLKTQFCRQHRLSYHSHFQKKHVFNNTTDAFKKIYKNEGIFTFWRGLAPSLLMTVPNAAIEGYTIYTVPLIAGSIARMVSASVTSPLELLRTNSQGVSLAATKNAMASVANTAQHAVSNAASSTCKVLGCSANVCLPTAAAYSTCSTRIPTTPQKFNSFTLFNDIIKNVGVKGLWRGYIPTIVRDVPFSSLYWGGYEVLKLKFMRFQDPSYKVGGNSPFIINFASGAISGAFAAALTTPIDVIKTRIQMSVQQSSNHSNVNTKELRSVRYHFKQIIKEEGFIGLTKGLVPRVAKVGPACAIMISTFEWIKQSNFD</sequence>
<evidence type="ECO:0000256" key="8">
    <source>
        <dbReference type="ARBA" id="ARBA00023128"/>
    </source>
</evidence>
<organism evidence="12 13">
    <name type="scientific">Dictyostelium purpureum</name>
    <name type="common">Slime mold</name>
    <dbReference type="NCBI Taxonomy" id="5786"/>
    <lineage>
        <taxon>Eukaryota</taxon>
        <taxon>Amoebozoa</taxon>
        <taxon>Evosea</taxon>
        <taxon>Eumycetozoa</taxon>
        <taxon>Dictyostelia</taxon>
        <taxon>Dictyosteliales</taxon>
        <taxon>Dictyosteliaceae</taxon>
        <taxon>Dictyostelium</taxon>
    </lineage>
</organism>
<evidence type="ECO:0000256" key="1">
    <source>
        <dbReference type="ARBA" id="ARBA00004448"/>
    </source>
</evidence>